<keyword evidence="2" id="KW-0472">Membrane</keyword>
<dbReference type="PANTHER" id="PTHR43941">
    <property type="entry name" value="STRUCTURAL MAINTENANCE OF CHROMOSOMES PROTEIN 2"/>
    <property type="match status" value="1"/>
</dbReference>
<feature type="transmembrane region" description="Helical" evidence="2">
    <location>
        <begin position="1007"/>
        <end position="1027"/>
    </location>
</feature>
<dbReference type="OrthoDB" id="546257at2759"/>
<proteinExistence type="predicted"/>
<reference evidence="4" key="1">
    <citation type="journal article" date="2020" name="bioRxiv">
        <title>Comparative genomics of Chlamydomonas.</title>
        <authorList>
            <person name="Craig R.J."/>
            <person name="Hasan A.R."/>
            <person name="Ness R.W."/>
            <person name="Keightley P.D."/>
        </authorList>
    </citation>
    <scope>NUCLEOTIDE SEQUENCE</scope>
    <source>
        <strain evidence="4">SAG 7.73</strain>
    </source>
</reference>
<name>A0A835SG67_CHLIN</name>
<accession>A0A835SG67</accession>
<evidence type="ECO:0000313" key="5">
    <source>
        <dbReference type="Proteomes" id="UP000650467"/>
    </source>
</evidence>
<keyword evidence="2" id="KW-0812">Transmembrane</keyword>
<dbReference type="Pfam" id="PF23983">
    <property type="entry name" value="P11_C"/>
    <property type="match status" value="1"/>
</dbReference>
<dbReference type="InterPro" id="IPR055730">
    <property type="entry name" value="P11_C"/>
</dbReference>
<evidence type="ECO:0000256" key="2">
    <source>
        <dbReference type="SAM" id="Phobius"/>
    </source>
</evidence>
<keyword evidence="5" id="KW-1185">Reference proteome</keyword>
<evidence type="ECO:0000256" key="1">
    <source>
        <dbReference type="SAM" id="Coils"/>
    </source>
</evidence>
<keyword evidence="1" id="KW-0175">Coiled coil</keyword>
<dbReference type="AlphaFoldDB" id="A0A835SG67"/>
<dbReference type="Proteomes" id="UP000650467">
    <property type="component" value="Unassembled WGS sequence"/>
</dbReference>
<gene>
    <name evidence="4" type="ORF">HXX76_014094</name>
</gene>
<dbReference type="EMBL" id="JAEHOC010000060">
    <property type="protein sequence ID" value="KAG2424936.1"/>
    <property type="molecule type" value="Genomic_DNA"/>
</dbReference>
<protein>
    <recommendedName>
        <fullName evidence="3">Minor capsid protein P11 C-terminal conserved region domain-containing protein</fullName>
    </recommendedName>
</protein>
<feature type="coiled-coil region" evidence="1">
    <location>
        <begin position="8"/>
        <end position="35"/>
    </location>
</feature>
<keyword evidence="2" id="KW-1133">Transmembrane helix</keyword>
<evidence type="ECO:0000313" key="4">
    <source>
        <dbReference type="EMBL" id="KAG2424936.1"/>
    </source>
</evidence>
<feature type="coiled-coil region" evidence="1">
    <location>
        <begin position="204"/>
        <end position="259"/>
    </location>
</feature>
<comment type="caution">
    <text evidence="4">The sequence shown here is derived from an EMBL/GenBank/DDBJ whole genome shotgun (WGS) entry which is preliminary data.</text>
</comment>
<feature type="domain" description="Minor capsid protein P11 C-terminal conserved region" evidence="3">
    <location>
        <begin position="1095"/>
        <end position="1179"/>
    </location>
</feature>
<sequence>MCRLQADIMELRAEIRALKEVIVRQNAEIRAVKEVNDKKDAEIMQLMDQVASFKTLVDKAAESNVELRQEMEHILSDCKVKDLALLKAAVDILYKNRRWSTTDTSFQALHVGLSAGGWLTPAGLVLPPGFRLEEMKALARILSFLNVGEFLVPERGYRRRKPLAVLLAEKDQQHQAEIRAMNQRFQAQIQAMNQRFQAQIDAIHQHYQAEIQRFQEILDKKDAEIMQLTDQVASFKTLVDKAAESNAELRQEMEHILSDCKVKDLALLKAAVDILYKNRRLPSRWSTTDTSFQALHAGLSAAGWLTPAGLVLPPGFRLEEMKALARILSYLNVRGVSWTAGMDRVTADKFFLENNIIRPPEGRHVPVRVRRYVIDSRARDGLKYPDSADFLVTFDEPPRNVQAISLLSYWVPPVPYVNDKNDLFVYTTAPMYWNPLSLQWRHDALSSAELTNITSVDPPALISGLQLACGGAFAVTPIRGGSRCLVSAATPFLAVGGPCMELLGFYPTAASGASSAGAGDLLCTSCARAVVASDTASVTLDTLDCQRGFSSLQSGDTVSVSVCAVMVLRDAPLVPLATKEVLVSGVALQSVVLQRSSDQLGSEPVVRVALGAPLVVDTGFNVGPQHRVLFGVALSCGRMQSEMAIKSLTTSYAYLNLTHCNMAMDPGTTRANAFAVLKTDHHKVLHGPGHRKAFYDDLKLLKSLRVQLNDQAGSPISLGNNDWYIELGIETELTLENTIVRWPCSSLSAAAAKKGYVYAIPLLPHDSIKDVQVQEKALKQALRDEGQGLSVPLLSVLQINTSGEDLVVLKFHLDDDSLALLEAEPWDQQARHTVRVKLVGSAIKSTKRPTRGSVWRLSMEAAAATTDAAAHSDVFGSDIGVDELPPQCSDIPSSAATSSDEDADVPFEVVVEMVAADPVVEEVADPVAVDIGSSINDVPKEAIDFAEKVQAERAHLDAKLGELQSRLQERHDELGQSLDEIAGLVTETSAPDDIAGALEMAGDGNGLMLKVGILVLIVTLIVVLHMYNTRTNGKRIEKFLMGAPVEQIDNSVLRVDPSMTQTRAQYIQPQFNASGGVSNSSMNTYPKECFPKDTLTPSDLLPGQDAANSIYAQLNPLGQGSVDNPNLLNAGYHLGINTVGQTLRNPNLQLRSDIPNPRTVISPWMQSTIEPDLNRRPLEIGPC</sequence>
<organism evidence="4 5">
    <name type="scientific">Chlamydomonas incerta</name>
    <dbReference type="NCBI Taxonomy" id="51695"/>
    <lineage>
        <taxon>Eukaryota</taxon>
        <taxon>Viridiplantae</taxon>
        <taxon>Chlorophyta</taxon>
        <taxon>core chlorophytes</taxon>
        <taxon>Chlorophyceae</taxon>
        <taxon>CS clade</taxon>
        <taxon>Chlamydomonadales</taxon>
        <taxon>Chlamydomonadaceae</taxon>
        <taxon>Chlamydomonas</taxon>
    </lineage>
</organism>
<evidence type="ECO:0000259" key="3">
    <source>
        <dbReference type="Pfam" id="PF23983"/>
    </source>
</evidence>